<organism evidence="2 3">
    <name type="scientific">Ancylomarina longa</name>
    <dbReference type="NCBI Taxonomy" id="2487017"/>
    <lineage>
        <taxon>Bacteria</taxon>
        <taxon>Pseudomonadati</taxon>
        <taxon>Bacteroidota</taxon>
        <taxon>Bacteroidia</taxon>
        <taxon>Marinilabiliales</taxon>
        <taxon>Marinifilaceae</taxon>
        <taxon>Ancylomarina</taxon>
    </lineage>
</organism>
<keyword evidence="3" id="KW-1185">Reference proteome</keyword>
<feature type="signal peptide" evidence="1">
    <location>
        <begin position="1"/>
        <end position="22"/>
    </location>
</feature>
<proteinExistence type="predicted"/>
<name>A0A434AG34_9BACT</name>
<keyword evidence="1" id="KW-0732">Signal</keyword>
<protein>
    <recommendedName>
        <fullName evidence="4">Outer membrane protein beta-barrel domain-containing protein</fullName>
    </recommendedName>
</protein>
<dbReference type="Proteomes" id="UP000282985">
    <property type="component" value="Unassembled WGS sequence"/>
</dbReference>
<evidence type="ECO:0000313" key="2">
    <source>
        <dbReference type="EMBL" id="RUT73331.1"/>
    </source>
</evidence>
<dbReference type="EMBL" id="RJJX01000023">
    <property type="protein sequence ID" value="RUT73331.1"/>
    <property type="molecule type" value="Genomic_DNA"/>
</dbReference>
<evidence type="ECO:0000313" key="3">
    <source>
        <dbReference type="Proteomes" id="UP000282985"/>
    </source>
</evidence>
<sequence length="213" mass="23749">MNIKKLYLMLLLSTIGISTSIAQSENKIQTNLRVGAGVMLNAGIDGVGFNMELPFGIGKFIEISPAVAYSKMHPNYETDFGYRYYPDFSASISYGGKSNELGNSNFLKSANSQLGIDLNLRFKPLALLHKQGKIDIAVGFGYGYKSGIDIKETSEDNGNYWITHSTWNSMEWNPFLLDVNYKLSNRHKLGLHFNTYGGNEVISELGIHFITKL</sequence>
<evidence type="ECO:0000256" key="1">
    <source>
        <dbReference type="SAM" id="SignalP"/>
    </source>
</evidence>
<dbReference type="AlphaFoldDB" id="A0A434AG34"/>
<dbReference type="RefSeq" id="WP_127344546.1">
    <property type="nucleotide sequence ID" value="NZ_RJJX01000023.1"/>
</dbReference>
<accession>A0A434AG34</accession>
<evidence type="ECO:0008006" key="4">
    <source>
        <dbReference type="Google" id="ProtNLM"/>
    </source>
</evidence>
<comment type="caution">
    <text evidence="2">The sequence shown here is derived from an EMBL/GenBank/DDBJ whole genome shotgun (WGS) entry which is preliminary data.</text>
</comment>
<reference evidence="2 3" key="1">
    <citation type="submission" date="2018-11" db="EMBL/GenBank/DDBJ databases">
        <title>Parancylomarina longa gen. nov., sp. nov., isolated from sediments of southern Okinawa.</title>
        <authorList>
            <person name="Fu T."/>
        </authorList>
    </citation>
    <scope>NUCLEOTIDE SEQUENCE [LARGE SCALE GENOMIC DNA]</scope>
    <source>
        <strain evidence="2 3">T3-2 S1-C</strain>
    </source>
</reference>
<gene>
    <name evidence="2" type="ORF">DLK05_13745</name>
</gene>
<feature type="chain" id="PRO_5019551277" description="Outer membrane protein beta-barrel domain-containing protein" evidence="1">
    <location>
        <begin position="23"/>
        <end position="213"/>
    </location>
</feature>